<dbReference type="STRING" id="1332188.L336_0147"/>
<dbReference type="AlphaFoldDB" id="R4PK24"/>
<dbReference type="GO" id="GO:0005524">
    <property type="term" value="F:ATP binding"/>
    <property type="evidence" value="ECO:0007669"/>
    <property type="project" value="UniProtKB-KW"/>
</dbReference>
<dbReference type="InterPro" id="IPR004101">
    <property type="entry name" value="Mur_ligase_C"/>
</dbReference>
<feature type="domain" description="Mur ligase central" evidence="5">
    <location>
        <begin position="36"/>
        <end position="249"/>
    </location>
</feature>
<dbReference type="PANTHER" id="PTHR43024:SF1">
    <property type="entry name" value="UDP-N-ACETYLMURAMOYL-TRIPEPTIDE--D-ALANYL-D-ALANINE LIGASE"/>
    <property type="match status" value="1"/>
</dbReference>
<protein>
    <submittedName>
        <fullName evidence="6">Putative UDP-N-acetylmuramoyl-tripeptide--D-alanyl-D-alanine ligase</fullName>
        <ecNumber evidence="6">6.3.2.10</ecNumber>
    </submittedName>
</protein>
<dbReference type="InterPro" id="IPR013221">
    <property type="entry name" value="Mur_ligase_cen"/>
</dbReference>
<dbReference type="PANTHER" id="PTHR43024">
    <property type="entry name" value="UDP-N-ACETYLMURAMOYL-TRIPEPTIDE--D-ALANYL-D-ALANINE LIGASE"/>
    <property type="match status" value="1"/>
</dbReference>
<dbReference type="InterPro" id="IPR051046">
    <property type="entry name" value="MurCDEF_CellWall_CoF430Synth"/>
</dbReference>
<keyword evidence="2" id="KW-0547">Nucleotide-binding</keyword>
<dbReference type="InterPro" id="IPR036615">
    <property type="entry name" value="Mur_ligase_C_dom_sf"/>
</dbReference>
<dbReference type="Gene3D" id="3.90.190.20">
    <property type="entry name" value="Mur ligase, C-terminal domain"/>
    <property type="match status" value="1"/>
</dbReference>
<name>R4PK24_9BACT</name>
<keyword evidence="7" id="KW-1185">Reference proteome</keyword>
<keyword evidence="1 6" id="KW-0436">Ligase</keyword>
<dbReference type="SUPFAM" id="SSF53244">
    <property type="entry name" value="MurD-like peptide ligases, peptide-binding domain"/>
    <property type="match status" value="1"/>
</dbReference>
<dbReference type="Gene3D" id="3.40.1190.10">
    <property type="entry name" value="Mur-like, catalytic domain"/>
    <property type="match status" value="1"/>
</dbReference>
<gene>
    <name evidence="6" type="ORF">L336_0147</name>
</gene>
<dbReference type="GO" id="GO:0047480">
    <property type="term" value="F:UDP-N-acetylmuramoyl-tripeptide-D-alanyl-D-alanine ligase activity"/>
    <property type="evidence" value="ECO:0007669"/>
    <property type="project" value="UniProtKB-EC"/>
</dbReference>
<dbReference type="EC" id="6.3.2.10" evidence="6"/>
<dbReference type="EMBL" id="CP005957">
    <property type="protein sequence ID" value="AGL61858.1"/>
    <property type="molecule type" value="Genomic_DNA"/>
</dbReference>
<dbReference type="SUPFAM" id="SSF53623">
    <property type="entry name" value="MurD-like peptide ligases, catalytic domain"/>
    <property type="match status" value="1"/>
</dbReference>
<evidence type="ECO:0000259" key="4">
    <source>
        <dbReference type="Pfam" id="PF02875"/>
    </source>
</evidence>
<organism evidence="6 7">
    <name type="scientific">Candidatus Saccharimonas aalborgensis</name>
    <dbReference type="NCBI Taxonomy" id="1332188"/>
    <lineage>
        <taxon>Bacteria</taxon>
        <taxon>Candidatus Saccharimonadota</taxon>
        <taxon>Candidatus Saccharimonadia</taxon>
        <taxon>Candidatus Saccharimonadales</taxon>
        <taxon>Candidatus Saccharimonadaceae</taxon>
        <taxon>Candidatus Saccharimonas</taxon>
    </lineage>
</organism>
<evidence type="ECO:0000313" key="7">
    <source>
        <dbReference type="Proteomes" id="UP000013893"/>
    </source>
</evidence>
<dbReference type="Proteomes" id="UP000013893">
    <property type="component" value="Chromosome"/>
</dbReference>
<feature type="domain" description="Mur ligase C-terminal" evidence="4">
    <location>
        <begin position="271"/>
        <end position="395"/>
    </location>
</feature>
<proteinExistence type="predicted"/>
<sequence length="439" mass="48675">MQYDKGSMLKKYVQSKLEKYVKKYVARHPDVKIIVVTGTVGKTSTKRAIADVLSSRFRIRMHEGEVAVDSELAVPLAILGITPPQDVGSIREWRSVFKTARRHIASATDTDVIIVELQIDHPNTMAIYTRYLVPDIAVVTSVSSEYIEQFGSIESVAQEELSISGFSRQVLINRDDVDGRFANLETNPNFSTYGTSGAAEYRFEQQDFAPYQGYSGVIIAPEYPSPFPVTINVVGEHSIRPVMAAVAVAAKMMLTPEEIRKGIDLIRSVPGRMQLLRGIGGTIIIDDTYTSNPSTVSAAIQVLYLFDQAPQRIALIGDMHNLGQSSQIEHEKIGALCDPNMLAWVVTVGNDTQNYLAPIARQRGCQVKCCRTAVEAGEFIRTVTEEGSVILATGSQDNSYLEEAVKILCDMTEDKELVRQSEAWMAKKNEFFSQFSEQK</sequence>
<dbReference type="Pfam" id="PF02875">
    <property type="entry name" value="Mur_ligase_C"/>
    <property type="match status" value="1"/>
</dbReference>
<evidence type="ECO:0000256" key="2">
    <source>
        <dbReference type="ARBA" id="ARBA00022741"/>
    </source>
</evidence>
<dbReference type="Pfam" id="PF08245">
    <property type="entry name" value="Mur_ligase_M"/>
    <property type="match status" value="1"/>
</dbReference>
<dbReference type="InterPro" id="IPR036565">
    <property type="entry name" value="Mur-like_cat_sf"/>
</dbReference>
<dbReference type="KEGG" id="saal:L336_0147"/>
<evidence type="ECO:0000259" key="5">
    <source>
        <dbReference type="Pfam" id="PF08245"/>
    </source>
</evidence>
<keyword evidence="3" id="KW-0067">ATP-binding</keyword>
<evidence type="ECO:0000256" key="1">
    <source>
        <dbReference type="ARBA" id="ARBA00022598"/>
    </source>
</evidence>
<reference evidence="6 7" key="1">
    <citation type="journal article" date="2013" name="Nat. Biotechnol.">
        <title>Genome sequences of rare, uncultured bacteria obtained by differential coverage binning of multiple metagenomes.</title>
        <authorList>
            <person name="Albertsen M."/>
            <person name="Hugenholtz P."/>
            <person name="Skarshewski A."/>
            <person name="Nielsen K.L."/>
            <person name="Tyson G.W."/>
            <person name="Nielsen P.H."/>
        </authorList>
    </citation>
    <scope>NUCLEOTIDE SEQUENCE [LARGE SCALE GENOMIC DNA]</scope>
    <source>
        <strain evidence="6">TM71</strain>
    </source>
</reference>
<evidence type="ECO:0000256" key="3">
    <source>
        <dbReference type="ARBA" id="ARBA00022840"/>
    </source>
</evidence>
<accession>R4PK24</accession>
<evidence type="ECO:0000313" key="6">
    <source>
        <dbReference type="EMBL" id="AGL61858.1"/>
    </source>
</evidence>
<dbReference type="HOGENOM" id="CLU_031507_1_1_0"/>